<dbReference type="PANTHER" id="PTHR12126">
    <property type="entry name" value="NADH-UBIQUINONE OXIDOREDUCTASE 39 KDA SUBUNIT-RELATED"/>
    <property type="match status" value="1"/>
</dbReference>
<proteinExistence type="predicted"/>
<keyword evidence="3" id="KW-1185">Reference proteome</keyword>
<dbReference type="Gene3D" id="3.40.50.720">
    <property type="entry name" value="NAD(P)-binding Rossmann-like Domain"/>
    <property type="match status" value="1"/>
</dbReference>
<reference evidence="3" key="1">
    <citation type="journal article" date="2022" name="Int. J. Syst. Evol. Microbiol.">
        <title>Anaeromyxobacter oryzae sp. nov., Anaeromyxobacter diazotrophicus sp. nov. and Anaeromyxobacter paludicola sp. nov., isolated from paddy soils.</title>
        <authorList>
            <person name="Itoh H."/>
            <person name="Xu Z."/>
            <person name="Mise K."/>
            <person name="Masuda Y."/>
            <person name="Ushijima N."/>
            <person name="Hayakawa C."/>
            <person name="Shiratori Y."/>
            <person name="Senoo K."/>
        </authorList>
    </citation>
    <scope>NUCLEOTIDE SEQUENCE [LARGE SCALE GENOMIC DNA]</scope>
    <source>
        <strain evidence="3">Red232</strain>
    </source>
</reference>
<evidence type="ECO:0000259" key="1">
    <source>
        <dbReference type="Pfam" id="PF13460"/>
    </source>
</evidence>
<feature type="domain" description="NAD(P)-binding" evidence="1">
    <location>
        <begin position="10"/>
        <end position="150"/>
    </location>
</feature>
<name>A0ABM7X0K3_9BACT</name>
<evidence type="ECO:0000313" key="2">
    <source>
        <dbReference type="EMBL" id="BDG05344.1"/>
    </source>
</evidence>
<protein>
    <recommendedName>
        <fullName evidence="1">NAD(P)-binding domain-containing protein</fullName>
    </recommendedName>
</protein>
<dbReference type="Pfam" id="PF13460">
    <property type="entry name" value="NAD_binding_10"/>
    <property type="match status" value="1"/>
</dbReference>
<dbReference type="PANTHER" id="PTHR12126:SF11">
    <property type="entry name" value="NADH DEHYDROGENASE [UBIQUINONE] 1 ALPHA SUBCOMPLEX SUBUNIT 9, MITOCHONDRIAL"/>
    <property type="match status" value="1"/>
</dbReference>
<dbReference type="InterPro" id="IPR051207">
    <property type="entry name" value="ComplexI_NDUFA9_subunit"/>
</dbReference>
<evidence type="ECO:0000313" key="3">
    <source>
        <dbReference type="Proteomes" id="UP001162891"/>
    </source>
</evidence>
<accession>A0ABM7X0K3</accession>
<dbReference type="EMBL" id="AP025591">
    <property type="protein sequence ID" value="BDG05344.1"/>
    <property type="molecule type" value="Genomic_DNA"/>
</dbReference>
<gene>
    <name evidence="2" type="ORF">AMOR_43400</name>
</gene>
<dbReference type="RefSeq" id="WP_248354060.1">
    <property type="nucleotide sequence ID" value="NZ_AP025591.1"/>
</dbReference>
<sequence length="303" mass="32498">MASPIHAVTGAFGYSGRHITERLLARGVRVRSLTGHPDRPDPFGGRVEVVPFRFDDPDALAAALQGVNVLHNTYWVRFDHGASTFARAVAHSRALFTAAARAGVERIVHVSITNPSPDSPLPYFRGKAEVEAALRASGVSHAILRPAVFFGGRDVLVNNIAWLLRRLPIFGAVPGEYGIRPVHVDDVAALAVEQAESRADVTLDAVGPETFSYADLVRRVGRAVGSRARIVPVPAPLLLAVARLVGRVVGDVALTPDEVRGLTADLLVTSGPSTGPTRFSEWVDRHGGALGRSWASELGRHYR</sequence>
<dbReference type="Proteomes" id="UP001162891">
    <property type="component" value="Chromosome"/>
</dbReference>
<organism evidence="2 3">
    <name type="scientific">Anaeromyxobacter oryzae</name>
    <dbReference type="NCBI Taxonomy" id="2918170"/>
    <lineage>
        <taxon>Bacteria</taxon>
        <taxon>Pseudomonadati</taxon>
        <taxon>Myxococcota</taxon>
        <taxon>Myxococcia</taxon>
        <taxon>Myxococcales</taxon>
        <taxon>Cystobacterineae</taxon>
        <taxon>Anaeromyxobacteraceae</taxon>
        <taxon>Anaeromyxobacter</taxon>
    </lineage>
</organism>
<dbReference type="SUPFAM" id="SSF51735">
    <property type="entry name" value="NAD(P)-binding Rossmann-fold domains"/>
    <property type="match status" value="1"/>
</dbReference>
<dbReference type="InterPro" id="IPR036291">
    <property type="entry name" value="NAD(P)-bd_dom_sf"/>
</dbReference>
<dbReference type="InterPro" id="IPR016040">
    <property type="entry name" value="NAD(P)-bd_dom"/>
</dbReference>